<dbReference type="OrthoDB" id="3787285at2759"/>
<keyword evidence="2" id="KW-1185">Reference proteome</keyword>
<proteinExistence type="predicted"/>
<dbReference type="Proteomes" id="UP000799423">
    <property type="component" value="Unassembled WGS sequence"/>
</dbReference>
<sequence length="288" mass="33314">MAYAPIWIGGRHLEVNIDTLQTLFPGLATNFWANNGDEMALSVSEALNGLTNPRISLHTIEKVLFNMLEAMDSPTFTFTPTSPERRIRKHLEDKLHHENNHHSTHGLRQTRHTYLILCAFAKLTLSQPLAEQMTKFYSNQQWRIQSSEHPHYLNEWALGLRALRELSFDQTNLGANIYNAWPPTPPALPLMLAPHHNPFDTFHQRGRTPLLLAPPRYPRARSLGHRRNHRLQLALPRLANSAWTSPVLSPALRPGNYFDEVGQLQWQQEEMNWKLDGIDQKLDRLVRW</sequence>
<evidence type="ECO:0000313" key="1">
    <source>
        <dbReference type="EMBL" id="KAF2846599.1"/>
    </source>
</evidence>
<protein>
    <submittedName>
        <fullName evidence="1">Uncharacterized protein</fullName>
    </submittedName>
</protein>
<dbReference type="EMBL" id="MU006333">
    <property type="protein sequence ID" value="KAF2846599.1"/>
    <property type="molecule type" value="Genomic_DNA"/>
</dbReference>
<gene>
    <name evidence="1" type="ORF">T440DRAFT_405286</name>
</gene>
<name>A0A6A7AWQ2_9PLEO</name>
<reference evidence="1" key="1">
    <citation type="submission" date="2020-01" db="EMBL/GenBank/DDBJ databases">
        <authorList>
            <consortium name="DOE Joint Genome Institute"/>
            <person name="Haridas S."/>
            <person name="Albert R."/>
            <person name="Binder M."/>
            <person name="Bloem J."/>
            <person name="Labutti K."/>
            <person name="Salamov A."/>
            <person name="Andreopoulos B."/>
            <person name="Baker S.E."/>
            <person name="Barry K."/>
            <person name="Bills G."/>
            <person name="Bluhm B.H."/>
            <person name="Cannon C."/>
            <person name="Castanera R."/>
            <person name="Culley D.E."/>
            <person name="Daum C."/>
            <person name="Ezra D."/>
            <person name="Gonzalez J.B."/>
            <person name="Henrissat B."/>
            <person name="Kuo A."/>
            <person name="Liang C."/>
            <person name="Lipzen A."/>
            <person name="Lutzoni F."/>
            <person name="Magnuson J."/>
            <person name="Mondo S."/>
            <person name="Nolan M."/>
            <person name="Ohm R."/>
            <person name="Pangilinan J."/>
            <person name="Park H.-J."/>
            <person name="Ramirez L."/>
            <person name="Alfaro M."/>
            <person name="Sun H."/>
            <person name="Tritt A."/>
            <person name="Yoshinaga Y."/>
            <person name="Zwiers L.-H."/>
            <person name="Turgeon B.G."/>
            <person name="Goodwin S.B."/>
            <person name="Spatafora J.W."/>
            <person name="Crous P.W."/>
            <person name="Grigoriev I.V."/>
        </authorList>
    </citation>
    <scope>NUCLEOTIDE SEQUENCE</scope>
    <source>
        <strain evidence="1">IPT5</strain>
    </source>
</reference>
<organism evidence="1 2">
    <name type="scientific">Plenodomus tracheiphilus IPT5</name>
    <dbReference type="NCBI Taxonomy" id="1408161"/>
    <lineage>
        <taxon>Eukaryota</taxon>
        <taxon>Fungi</taxon>
        <taxon>Dikarya</taxon>
        <taxon>Ascomycota</taxon>
        <taxon>Pezizomycotina</taxon>
        <taxon>Dothideomycetes</taxon>
        <taxon>Pleosporomycetidae</taxon>
        <taxon>Pleosporales</taxon>
        <taxon>Pleosporineae</taxon>
        <taxon>Leptosphaeriaceae</taxon>
        <taxon>Plenodomus</taxon>
    </lineage>
</organism>
<evidence type="ECO:0000313" key="2">
    <source>
        <dbReference type="Proteomes" id="UP000799423"/>
    </source>
</evidence>
<dbReference type="AlphaFoldDB" id="A0A6A7AWQ2"/>
<accession>A0A6A7AWQ2</accession>